<feature type="domain" description="SHSP" evidence="3">
    <location>
        <begin position="35"/>
        <end position="133"/>
    </location>
</feature>
<evidence type="ECO:0000256" key="1">
    <source>
        <dbReference type="PROSITE-ProRule" id="PRU00285"/>
    </source>
</evidence>
<reference evidence="4" key="1">
    <citation type="submission" date="2009-08" db="EMBL/GenBank/DDBJ databases">
        <authorList>
            <consortium name="US DOE Joint Genome Institute"/>
            <person name="Lucas S."/>
            <person name="Copeland A."/>
            <person name="Lapidus A."/>
            <person name="Glavina del Rio T."/>
            <person name="Dalin E."/>
            <person name="Tice H."/>
            <person name="Bruce D."/>
            <person name="Barry K."/>
            <person name="Pitluck S."/>
            <person name="Lowry S."/>
            <person name="Larimer F."/>
            <person name="Land M."/>
            <person name="Hauser L."/>
            <person name="Kyrpides N."/>
            <person name="Ivanova N."/>
            <person name="McMahon K.D."/>
            <person name="Hugenholtz P."/>
        </authorList>
    </citation>
    <scope>NUCLEOTIDE SEQUENCE</scope>
    <source>
        <strain evidence="4">UW-1</strain>
    </source>
</reference>
<dbReference type="STRING" id="522306.CAP2UW1_1164"/>
<dbReference type="EMBL" id="CP001715">
    <property type="protein sequence ID" value="ACV34493.1"/>
    <property type="molecule type" value="Genomic_DNA"/>
</dbReference>
<dbReference type="eggNOG" id="COG0071">
    <property type="taxonomic scope" value="Bacteria"/>
</dbReference>
<dbReference type="KEGG" id="app:CAP2UW1_1164"/>
<gene>
    <name evidence="4" type="ordered locus">CAP2UW1_1164</name>
</gene>
<evidence type="ECO:0000256" key="2">
    <source>
        <dbReference type="RuleBase" id="RU003616"/>
    </source>
</evidence>
<comment type="similarity">
    <text evidence="1 2">Belongs to the small heat shock protein (HSP20) family.</text>
</comment>
<protein>
    <recommendedName>
        <fullName evidence="3">SHSP domain-containing protein</fullName>
    </recommendedName>
</protein>
<reference evidence="4" key="2">
    <citation type="submission" date="2009-09" db="EMBL/GenBank/DDBJ databases">
        <title>Complete sequence of chromosome of Candidatus Accumulibacter phosphatis clade IIA str. UW-1.</title>
        <authorList>
            <consortium name="US DOE Joint Genome Institute"/>
            <person name="Martin H.G."/>
            <person name="Ivanova N."/>
            <person name="Kunin V."/>
            <person name="Warnecke F."/>
            <person name="Barry K."/>
            <person name="He S."/>
            <person name="Salamov A."/>
            <person name="Szeto E."/>
            <person name="Dalin E."/>
            <person name="Pangilinan J.L."/>
            <person name="Lapidus A."/>
            <person name="Lowry S."/>
            <person name="Kyrpides N.C."/>
            <person name="McMahon K.D."/>
            <person name="Hugenholtz P."/>
        </authorList>
    </citation>
    <scope>NUCLEOTIDE SEQUENCE [LARGE SCALE GENOMIC DNA]</scope>
    <source>
        <strain evidence="4">UW-1</strain>
    </source>
</reference>
<sequence length="133" mass="15094">MRSHDQSLWVWAEALDLLRAGEQLQRRFFTLAGLQSVTCWVPAVDVYDEGDELKVVVALPGVDSGHLEVLVDDEGLAVRGERPMPSTSQHAAIHRLEIPYGRFERRIELPGRDFHVHEQFLENGCLVVVLRQP</sequence>
<dbReference type="OrthoDB" id="5295562at2"/>
<dbReference type="Gene3D" id="2.60.40.790">
    <property type="match status" value="1"/>
</dbReference>
<evidence type="ECO:0000313" key="4">
    <source>
        <dbReference type="EMBL" id="ACV34493.1"/>
    </source>
</evidence>
<dbReference type="AlphaFoldDB" id="C7RRK4"/>
<dbReference type="PROSITE" id="PS01031">
    <property type="entry name" value="SHSP"/>
    <property type="match status" value="1"/>
</dbReference>
<name>C7RRK4_ACCRE</name>
<dbReference type="InterPro" id="IPR008978">
    <property type="entry name" value="HSP20-like_chaperone"/>
</dbReference>
<dbReference type="HOGENOM" id="CLU_046737_9_4_4"/>
<proteinExistence type="inferred from homology"/>
<dbReference type="InterPro" id="IPR002068">
    <property type="entry name" value="A-crystallin/Hsp20_dom"/>
</dbReference>
<organism evidence="4">
    <name type="scientific">Accumulibacter regalis</name>
    <dbReference type="NCBI Taxonomy" id="522306"/>
    <lineage>
        <taxon>Bacteria</taxon>
        <taxon>Pseudomonadati</taxon>
        <taxon>Pseudomonadota</taxon>
        <taxon>Betaproteobacteria</taxon>
        <taxon>Candidatus Accumulibacter</taxon>
    </lineage>
</organism>
<dbReference type="CDD" id="cd06464">
    <property type="entry name" value="ACD_sHsps-like"/>
    <property type="match status" value="1"/>
</dbReference>
<dbReference type="SUPFAM" id="SSF49764">
    <property type="entry name" value="HSP20-like chaperones"/>
    <property type="match status" value="1"/>
</dbReference>
<accession>C7RRK4</accession>
<evidence type="ECO:0000259" key="3">
    <source>
        <dbReference type="PROSITE" id="PS01031"/>
    </source>
</evidence>
<dbReference type="Pfam" id="PF00011">
    <property type="entry name" value="HSP20"/>
    <property type="match status" value="1"/>
</dbReference>